<organism evidence="2 3">
    <name type="scientific">Eiseniibacteriota bacterium</name>
    <dbReference type="NCBI Taxonomy" id="2212470"/>
    <lineage>
        <taxon>Bacteria</taxon>
        <taxon>Candidatus Eiseniibacteriota</taxon>
    </lineage>
</organism>
<accession>A0A538T2K4</accession>
<evidence type="ECO:0000313" key="2">
    <source>
        <dbReference type="EMBL" id="TMQ57866.1"/>
    </source>
</evidence>
<proteinExistence type="predicted"/>
<dbReference type="Pfam" id="PF00903">
    <property type="entry name" value="Glyoxalase"/>
    <property type="match status" value="1"/>
</dbReference>
<dbReference type="PROSITE" id="PS51819">
    <property type="entry name" value="VOC"/>
    <property type="match status" value="1"/>
</dbReference>
<dbReference type="Proteomes" id="UP000317716">
    <property type="component" value="Unassembled WGS sequence"/>
</dbReference>
<name>A0A538T2K4_UNCEI</name>
<evidence type="ECO:0000259" key="1">
    <source>
        <dbReference type="PROSITE" id="PS51819"/>
    </source>
</evidence>
<reference evidence="2 3" key="1">
    <citation type="journal article" date="2019" name="Nat. Microbiol.">
        <title>Mediterranean grassland soil C-N compound turnover is dependent on rainfall and depth, and is mediated by genomically divergent microorganisms.</title>
        <authorList>
            <person name="Diamond S."/>
            <person name="Andeer P.F."/>
            <person name="Li Z."/>
            <person name="Crits-Christoph A."/>
            <person name="Burstein D."/>
            <person name="Anantharaman K."/>
            <person name="Lane K.R."/>
            <person name="Thomas B.C."/>
            <person name="Pan C."/>
            <person name="Northen T.R."/>
            <person name="Banfield J.F."/>
        </authorList>
    </citation>
    <scope>NUCLEOTIDE SEQUENCE [LARGE SCALE GENOMIC DNA]</scope>
    <source>
        <strain evidence="2">WS_2</strain>
    </source>
</reference>
<feature type="domain" description="VOC" evidence="1">
    <location>
        <begin position="2"/>
        <end position="144"/>
    </location>
</feature>
<dbReference type="InterPro" id="IPR029068">
    <property type="entry name" value="Glyas_Bleomycin-R_OHBP_Dase"/>
</dbReference>
<evidence type="ECO:0000313" key="3">
    <source>
        <dbReference type="Proteomes" id="UP000317716"/>
    </source>
</evidence>
<protein>
    <submittedName>
        <fullName evidence="2">Bleomycin resistance family protein</fullName>
    </submittedName>
</protein>
<comment type="caution">
    <text evidence="2">The sequence shown here is derived from an EMBL/GenBank/DDBJ whole genome shotgun (WGS) entry which is preliminary data.</text>
</comment>
<sequence length="147" mass="16520">MAIQGVTPILNVTDVPQSLAWFESLGWKRGFTWNDGGMIEGAGDRNPRGEAQFASVCSDEAQIFLCRNGQGSRGTIMPRWPGDDATDGVWMSWWVDSVDALDELHTRAISLRYLVTMPPTNKPWGVREFHLRHTDGHMFRISSGLDR</sequence>
<gene>
    <name evidence="2" type="ORF">E6K72_03210</name>
</gene>
<dbReference type="Gene3D" id="3.10.180.10">
    <property type="entry name" value="2,3-Dihydroxybiphenyl 1,2-Dioxygenase, domain 1"/>
    <property type="match status" value="1"/>
</dbReference>
<dbReference type="InterPro" id="IPR037523">
    <property type="entry name" value="VOC_core"/>
</dbReference>
<dbReference type="EMBL" id="VBOS01000101">
    <property type="protein sequence ID" value="TMQ57866.1"/>
    <property type="molecule type" value="Genomic_DNA"/>
</dbReference>
<dbReference type="InterPro" id="IPR004360">
    <property type="entry name" value="Glyas_Fos-R_dOase_dom"/>
</dbReference>
<dbReference type="SUPFAM" id="SSF54593">
    <property type="entry name" value="Glyoxalase/Bleomycin resistance protein/Dihydroxybiphenyl dioxygenase"/>
    <property type="match status" value="1"/>
</dbReference>
<dbReference type="AlphaFoldDB" id="A0A538T2K4"/>